<evidence type="ECO:0000256" key="3">
    <source>
        <dbReference type="ARBA" id="ARBA00022670"/>
    </source>
</evidence>
<evidence type="ECO:0000256" key="2">
    <source>
        <dbReference type="ARBA" id="ARBA00022490"/>
    </source>
</evidence>
<protein>
    <submittedName>
        <fullName evidence="6">Uncharacterized protein</fullName>
    </submittedName>
</protein>
<comment type="caution">
    <text evidence="6">The sequence shown here is derived from an EMBL/GenBank/DDBJ whole genome shotgun (WGS) entry which is preliminary data.</text>
</comment>
<evidence type="ECO:0000313" key="6">
    <source>
        <dbReference type="EMBL" id="KAH9639049.1"/>
    </source>
</evidence>
<dbReference type="PANTHER" id="PTHR23402">
    <property type="entry name" value="PROTEASE FAMILY C15 PYROGLUTAMYL-PEPTIDASE I-RELATED"/>
    <property type="match status" value="1"/>
</dbReference>
<dbReference type="Proteomes" id="UP000814243">
    <property type="component" value="Unassembled WGS sequence"/>
</dbReference>
<evidence type="ECO:0000256" key="1">
    <source>
        <dbReference type="ARBA" id="ARBA00006641"/>
    </source>
</evidence>
<dbReference type="Pfam" id="PF01470">
    <property type="entry name" value="Peptidase_C15"/>
    <property type="match status" value="1"/>
</dbReference>
<sequence length="137" mass="15312">MGTKRVLITGFGPFPGAEVNVSWEGVNTLDKEEIEKKHDIHLFREKIEVRYSYVDGCLTIHVGVKPDTQSLTLETQASREGYVNFDTTNSRPEEEKHSFDGPDVICTELCVNKLVEQFNNNTPIEGHTAEVSSDAGK</sequence>
<dbReference type="AlphaFoldDB" id="A0A922SJ60"/>
<keyword evidence="5" id="KW-0788">Thiol protease</keyword>
<dbReference type="InterPro" id="IPR036440">
    <property type="entry name" value="Peptidase_C15-like_sf"/>
</dbReference>
<dbReference type="GO" id="GO:0005829">
    <property type="term" value="C:cytosol"/>
    <property type="evidence" value="ECO:0007669"/>
    <property type="project" value="InterPro"/>
</dbReference>
<evidence type="ECO:0000256" key="5">
    <source>
        <dbReference type="ARBA" id="ARBA00022807"/>
    </source>
</evidence>
<dbReference type="PANTHER" id="PTHR23402:SF1">
    <property type="entry name" value="PYROGLUTAMYL-PEPTIDASE I"/>
    <property type="match status" value="1"/>
</dbReference>
<proteinExistence type="inferred from homology"/>
<dbReference type="Gene3D" id="3.40.630.20">
    <property type="entry name" value="Peptidase C15, pyroglutamyl peptidase I-like"/>
    <property type="match status" value="1"/>
</dbReference>
<evidence type="ECO:0000256" key="4">
    <source>
        <dbReference type="ARBA" id="ARBA00022801"/>
    </source>
</evidence>
<comment type="similarity">
    <text evidence="1">Belongs to the peptidase C15 family.</text>
</comment>
<keyword evidence="2" id="KW-0963">Cytoplasm</keyword>
<dbReference type="PRINTS" id="PR00706">
    <property type="entry name" value="PYROGLUPTASE"/>
</dbReference>
<reference evidence="6" key="1">
    <citation type="journal article" date="2021" name="G3 (Bethesda)">
        <title>Genome and transcriptome analysis of the beet armyworm Spodoptera exigua reveals targets for pest control. .</title>
        <authorList>
            <person name="Simon S."/>
            <person name="Breeschoten T."/>
            <person name="Jansen H.J."/>
            <person name="Dirks R.P."/>
            <person name="Schranz M.E."/>
            <person name="Ros V.I.D."/>
        </authorList>
    </citation>
    <scope>NUCLEOTIDE SEQUENCE</scope>
    <source>
        <strain evidence="6">TB_SE_WUR_2020</strain>
    </source>
</reference>
<organism evidence="6 7">
    <name type="scientific">Spodoptera exigua</name>
    <name type="common">Beet armyworm</name>
    <name type="synonym">Noctua fulgens</name>
    <dbReference type="NCBI Taxonomy" id="7107"/>
    <lineage>
        <taxon>Eukaryota</taxon>
        <taxon>Metazoa</taxon>
        <taxon>Ecdysozoa</taxon>
        <taxon>Arthropoda</taxon>
        <taxon>Hexapoda</taxon>
        <taxon>Insecta</taxon>
        <taxon>Pterygota</taxon>
        <taxon>Neoptera</taxon>
        <taxon>Endopterygota</taxon>
        <taxon>Lepidoptera</taxon>
        <taxon>Glossata</taxon>
        <taxon>Ditrysia</taxon>
        <taxon>Noctuoidea</taxon>
        <taxon>Noctuidae</taxon>
        <taxon>Amphipyrinae</taxon>
        <taxon>Spodoptera</taxon>
    </lineage>
</organism>
<dbReference type="GO" id="GO:0016920">
    <property type="term" value="F:pyroglutamyl-peptidase activity"/>
    <property type="evidence" value="ECO:0007669"/>
    <property type="project" value="InterPro"/>
</dbReference>
<dbReference type="InterPro" id="IPR016125">
    <property type="entry name" value="Peptidase_C15-like"/>
</dbReference>
<name>A0A922SJ60_SPOEX</name>
<keyword evidence="4" id="KW-0378">Hydrolase</keyword>
<keyword evidence="3" id="KW-0645">Protease</keyword>
<accession>A0A922SJ60</accession>
<dbReference type="EMBL" id="JACEFF010000357">
    <property type="protein sequence ID" value="KAH9639049.1"/>
    <property type="molecule type" value="Genomic_DNA"/>
</dbReference>
<dbReference type="InterPro" id="IPR000816">
    <property type="entry name" value="Peptidase_C15"/>
</dbReference>
<gene>
    <name evidence="6" type="ORF">HF086_003580</name>
</gene>
<dbReference type="GO" id="GO:0006508">
    <property type="term" value="P:proteolysis"/>
    <property type="evidence" value="ECO:0007669"/>
    <property type="project" value="UniProtKB-KW"/>
</dbReference>
<dbReference type="SUPFAM" id="SSF53182">
    <property type="entry name" value="Pyrrolidone carboxyl peptidase (pyroglutamate aminopeptidase)"/>
    <property type="match status" value="1"/>
</dbReference>
<evidence type="ECO:0000313" key="7">
    <source>
        <dbReference type="Proteomes" id="UP000814243"/>
    </source>
</evidence>